<dbReference type="InterPro" id="IPR014127">
    <property type="entry name" value="CHP02757"/>
</dbReference>
<evidence type="ECO:0000313" key="2">
    <source>
        <dbReference type="Proteomes" id="UP000016648"/>
    </source>
</evidence>
<proteinExistence type="predicted"/>
<dbReference type="RefSeq" id="WP_021589271.1">
    <property type="nucleotide sequence ID" value="NZ_AWEY01000009.1"/>
</dbReference>
<evidence type="ECO:0000313" key="1">
    <source>
        <dbReference type="EMBL" id="ERK39706.1"/>
    </source>
</evidence>
<gene>
    <name evidence="1" type="ORF">HMPREF9135_2207</name>
</gene>
<comment type="caution">
    <text evidence="1">The sequence shown here is derived from an EMBL/GenBank/DDBJ whole genome shotgun (WGS) entry which is preliminary data.</text>
</comment>
<accession>U2P6C9</accession>
<dbReference type="Pfam" id="PF09674">
    <property type="entry name" value="DUF2400"/>
    <property type="match status" value="1"/>
</dbReference>
<dbReference type="NCBIfam" id="TIGR02757">
    <property type="entry name" value="TIGR02757 family protein"/>
    <property type="match status" value="1"/>
</dbReference>
<protein>
    <submittedName>
        <fullName evidence="1">TIGR02757 family protein</fullName>
    </submittedName>
</protein>
<name>U2P6C9_9BACT</name>
<keyword evidence="2" id="KW-1185">Reference proteome</keyword>
<organism evidence="1 2">
    <name type="scientific">Segatella baroniae F0067</name>
    <dbReference type="NCBI Taxonomy" id="1115809"/>
    <lineage>
        <taxon>Bacteria</taxon>
        <taxon>Pseudomonadati</taxon>
        <taxon>Bacteroidota</taxon>
        <taxon>Bacteroidia</taxon>
        <taxon>Bacteroidales</taxon>
        <taxon>Prevotellaceae</taxon>
        <taxon>Segatella</taxon>
    </lineage>
</organism>
<dbReference type="AlphaFoldDB" id="U2P6C9"/>
<dbReference type="PATRIC" id="fig|1115809.3.peg.898"/>
<dbReference type="EMBL" id="AWEY01000009">
    <property type="protein sequence ID" value="ERK39706.1"/>
    <property type="molecule type" value="Genomic_DNA"/>
</dbReference>
<sequence>MDADVKKRLIACADLYETDRFMQGDPSWFMHQVEGTVNRETTAFVASCLSYGSRKLFMPKIQQLLDMAEGDLYQWICSRKYRIDIPDSPTTFYRLQTHHHMRQLFDALHTLFLSHRSLGNYLQSQAVSTATAALEALVHHFSAWDVGHLVPHTTGSSCKRVCMFLRWMVRDGSSVDLGLWTFIDKRTLLMPLDTHVLQEAARLKLISGKTASMRTAAQLTETLRQVFPDDPLKGDFALFGDGILNSLK</sequence>
<dbReference type="Proteomes" id="UP000016648">
    <property type="component" value="Unassembled WGS sequence"/>
</dbReference>
<reference evidence="1 2" key="1">
    <citation type="submission" date="2013-08" db="EMBL/GenBank/DDBJ databases">
        <authorList>
            <person name="Durkin A.S."/>
            <person name="Haft D.R."/>
            <person name="McCorrison J."/>
            <person name="Torralba M."/>
            <person name="Gillis M."/>
            <person name="Haft D.H."/>
            <person name="Methe B."/>
            <person name="Sutton G."/>
            <person name="Nelson K.E."/>
        </authorList>
    </citation>
    <scope>NUCLEOTIDE SEQUENCE [LARGE SCALE GENOMIC DNA]</scope>
    <source>
        <strain evidence="1 2">F0067</strain>
    </source>
</reference>